<evidence type="ECO:0000313" key="2">
    <source>
        <dbReference type="Proteomes" id="UP000199650"/>
    </source>
</evidence>
<accession>A0A1I0PSD7</accession>
<sequence length="119" mass="13435">MLLALGGDAIADERLRDTYRLAHMTCDTFFRLSRAEFGKKNIQLVMSALFCAQTDCIEIGQHLSALGFQGIYLIRTDTLPDPTVIKRELHQLYPDLECQIMTSDDLMDFLGNPHTSPSQ</sequence>
<name>A0A1I0PSD7_9RHOB</name>
<evidence type="ECO:0000313" key="1">
    <source>
        <dbReference type="EMBL" id="SEW17309.1"/>
    </source>
</evidence>
<protein>
    <submittedName>
        <fullName evidence="1">Uncharacterized protein</fullName>
    </submittedName>
</protein>
<keyword evidence="2" id="KW-1185">Reference proteome</keyword>
<gene>
    <name evidence="1" type="ORF">SAMN05444851_1859</name>
</gene>
<dbReference type="AlphaFoldDB" id="A0A1I0PSD7"/>
<reference evidence="1 2" key="1">
    <citation type="submission" date="2016-10" db="EMBL/GenBank/DDBJ databases">
        <authorList>
            <person name="de Groot N.N."/>
        </authorList>
    </citation>
    <scope>NUCLEOTIDE SEQUENCE [LARGE SCALE GENOMIC DNA]</scope>
    <source>
        <strain evidence="1 2">DSM 29439</strain>
    </source>
</reference>
<dbReference type="EMBL" id="FOJB01000001">
    <property type="protein sequence ID" value="SEW17309.1"/>
    <property type="molecule type" value="Genomic_DNA"/>
</dbReference>
<proteinExistence type="predicted"/>
<dbReference type="Proteomes" id="UP000199650">
    <property type="component" value="Unassembled WGS sequence"/>
</dbReference>
<organism evidence="1 2">
    <name type="scientific">Aliiroseovarius sediminilitoris</name>
    <dbReference type="NCBI Taxonomy" id="1173584"/>
    <lineage>
        <taxon>Bacteria</taxon>
        <taxon>Pseudomonadati</taxon>
        <taxon>Pseudomonadota</taxon>
        <taxon>Alphaproteobacteria</taxon>
        <taxon>Rhodobacterales</taxon>
        <taxon>Paracoccaceae</taxon>
        <taxon>Aliiroseovarius</taxon>
    </lineage>
</organism>